<feature type="repeat" description="PPR" evidence="2">
    <location>
        <begin position="238"/>
        <end position="272"/>
    </location>
</feature>
<proteinExistence type="predicted"/>
<dbReference type="EMBL" id="CM035444">
    <property type="protein sequence ID" value="KAH7277541.1"/>
    <property type="molecule type" value="Genomic_DNA"/>
</dbReference>
<accession>A0A8T2Q268</accession>
<dbReference type="EMBL" id="CM035444">
    <property type="protein sequence ID" value="KAH7277537.1"/>
    <property type="molecule type" value="Genomic_DNA"/>
</dbReference>
<dbReference type="OMA" id="CEEAQIY"/>
<dbReference type="EMBL" id="CM035444">
    <property type="protein sequence ID" value="KAH7277543.1"/>
    <property type="molecule type" value="Genomic_DNA"/>
</dbReference>
<name>A0A8T2Q268_CERRI</name>
<dbReference type="OrthoDB" id="1372509at2759"/>
<keyword evidence="1" id="KW-0677">Repeat</keyword>
<dbReference type="GO" id="GO:0009451">
    <property type="term" value="P:RNA modification"/>
    <property type="evidence" value="ECO:0007669"/>
    <property type="project" value="InterPro"/>
</dbReference>
<dbReference type="Gene3D" id="1.25.40.10">
    <property type="entry name" value="Tetratricopeptide repeat domain"/>
    <property type="match status" value="5"/>
</dbReference>
<dbReference type="InterPro" id="IPR011990">
    <property type="entry name" value="TPR-like_helical_dom_sf"/>
</dbReference>
<dbReference type="Pfam" id="PF01535">
    <property type="entry name" value="PPR"/>
    <property type="match status" value="2"/>
</dbReference>
<dbReference type="Proteomes" id="UP000825935">
    <property type="component" value="Chromosome 39"/>
</dbReference>
<organism evidence="3 4">
    <name type="scientific">Ceratopteris richardii</name>
    <name type="common">Triangle waterfern</name>
    <dbReference type="NCBI Taxonomy" id="49495"/>
    <lineage>
        <taxon>Eukaryota</taxon>
        <taxon>Viridiplantae</taxon>
        <taxon>Streptophyta</taxon>
        <taxon>Embryophyta</taxon>
        <taxon>Tracheophyta</taxon>
        <taxon>Polypodiopsida</taxon>
        <taxon>Polypodiidae</taxon>
        <taxon>Polypodiales</taxon>
        <taxon>Pteridineae</taxon>
        <taxon>Pteridaceae</taxon>
        <taxon>Parkerioideae</taxon>
        <taxon>Ceratopteris</taxon>
    </lineage>
</organism>
<comment type="caution">
    <text evidence="3">The sequence shown here is derived from an EMBL/GenBank/DDBJ whole genome shotgun (WGS) entry which is preliminary data.</text>
</comment>
<dbReference type="GO" id="GO:0003723">
    <property type="term" value="F:RNA binding"/>
    <property type="evidence" value="ECO:0007669"/>
    <property type="project" value="InterPro"/>
</dbReference>
<protein>
    <recommendedName>
        <fullName evidence="5">Pentatricopeptide repeat-containing protein</fullName>
    </recommendedName>
</protein>
<evidence type="ECO:0000256" key="2">
    <source>
        <dbReference type="PROSITE-ProRule" id="PRU00708"/>
    </source>
</evidence>
<dbReference type="PANTHER" id="PTHR47926">
    <property type="entry name" value="PENTATRICOPEPTIDE REPEAT-CONTAINING PROTEIN"/>
    <property type="match status" value="1"/>
</dbReference>
<dbReference type="FunFam" id="1.25.40.10:FF:000031">
    <property type="entry name" value="Pentatricopeptide repeat-containing protein mitochondrial"/>
    <property type="match status" value="1"/>
</dbReference>
<evidence type="ECO:0000256" key="1">
    <source>
        <dbReference type="ARBA" id="ARBA00022737"/>
    </source>
</evidence>
<reference evidence="3" key="1">
    <citation type="submission" date="2021-08" db="EMBL/GenBank/DDBJ databases">
        <title>WGS assembly of Ceratopteris richardii.</title>
        <authorList>
            <person name="Marchant D.B."/>
            <person name="Chen G."/>
            <person name="Jenkins J."/>
            <person name="Shu S."/>
            <person name="Leebens-Mack J."/>
            <person name="Grimwood J."/>
            <person name="Schmutz J."/>
            <person name="Soltis P."/>
            <person name="Soltis D."/>
            <person name="Chen Z.-H."/>
        </authorList>
    </citation>
    <scope>NUCLEOTIDE SEQUENCE</scope>
    <source>
        <strain evidence="3">Whitten #5841</strain>
        <tissue evidence="3">Leaf</tissue>
    </source>
</reference>
<dbReference type="AlphaFoldDB" id="A0A8T2Q268"/>
<feature type="repeat" description="PPR" evidence="2">
    <location>
        <begin position="541"/>
        <end position="575"/>
    </location>
</feature>
<dbReference type="EMBL" id="CM035444">
    <property type="protein sequence ID" value="KAH7277540.1"/>
    <property type="molecule type" value="Genomic_DNA"/>
</dbReference>
<evidence type="ECO:0008006" key="5">
    <source>
        <dbReference type="Google" id="ProtNLM"/>
    </source>
</evidence>
<feature type="repeat" description="PPR" evidence="2">
    <location>
        <begin position="136"/>
        <end position="166"/>
    </location>
</feature>
<dbReference type="NCBIfam" id="TIGR00756">
    <property type="entry name" value="PPR"/>
    <property type="match status" value="4"/>
</dbReference>
<dbReference type="GO" id="GO:0048731">
    <property type="term" value="P:system development"/>
    <property type="evidence" value="ECO:0007669"/>
    <property type="project" value="UniProtKB-ARBA"/>
</dbReference>
<feature type="repeat" description="PPR" evidence="2">
    <location>
        <begin position="441"/>
        <end position="471"/>
    </location>
</feature>
<gene>
    <name evidence="3" type="ORF">KP509_39G056300</name>
</gene>
<dbReference type="FunFam" id="1.25.40.10:FF:000158">
    <property type="entry name" value="pentatricopeptide repeat-containing protein At2g33680"/>
    <property type="match status" value="1"/>
</dbReference>
<feature type="repeat" description="PPR" evidence="2">
    <location>
        <begin position="341"/>
        <end position="375"/>
    </location>
</feature>
<keyword evidence="4" id="KW-1185">Reference proteome</keyword>
<sequence length="673" mass="75109">MLDYGCTTGILPGLRSKMLPCGQLFKPKRKNNLKPWMQNEDISRKLYKAEDLHSAINVIDHLVDQHIQVSTNILYRLLQECTVKKVLVLGRKVHNIIKRSGQIHNTFLGSHVIRMFTECGSLSEARKVFDTLPNHTVYTYTAVISAHAKLGHVEEAVQLFKKMQQCENICPNAYTFVAIVKACGSIPDLMKGRLVHSFAVESFLESDMHLCNTLIDMYAKCNSLKDAFIIFDRIVHRSLVTWNSMIAGYAQHGHGDKAMHIFQCMLQNGEPPDKVTFIGALKASSVAQQSYALCRQLHTFIVEMGYDKDEFVQSSIIDGYGKCGDLVGAWKEFDCVQDKSILTIWNAMITGCCSQGCFEDGFHLFVIMQDSNIIPDVVTLMSILKACAGLDALDDGRIIHVFIVEHLYDVKSQLGNAILDMYAKCKSVFDAAKVFEILQKDVVTWTAMIGAYVSSGNDTLALQHFQHMQEHVEPNEITYTNVLKACFSLASIEDAKLIHSAAVSRGLETETLLGGALVDLYSKCGSIEDASNVFANSSKRTLVIWSSMFAGFAMNGHHGLAWKCFQDMQSDGFQPDCITVLCLLSACSQWGSIEEGLKNFESTFQGHFADSWMEHYTCLLDLLVKAGFPKEAKGLVKTMPSPSDSIAWMTFLHNCQIYGDAERAYKCFGHVGR</sequence>
<evidence type="ECO:0000313" key="4">
    <source>
        <dbReference type="Proteomes" id="UP000825935"/>
    </source>
</evidence>
<dbReference type="Pfam" id="PF13041">
    <property type="entry name" value="PPR_2"/>
    <property type="match status" value="5"/>
</dbReference>
<dbReference type="PROSITE" id="PS51375">
    <property type="entry name" value="PPR"/>
    <property type="match status" value="5"/>
</dbReference>
<dbReference type="SUPFAM" id="SSF48452">
    <property type="entry name" value="TPR-like"/>
    <property type="match status" value="1"/>
</dbReference>
<dbReference type="InterPro" id="IPR002885">
    <property type="entry name" value="PPR_rpt"/>
</dbReference>
<dbReference type="PANTHER" id="PTHR47926:SF533">
    <property type="entry name" value="DYW DOMAIN-CONTAINING PROTEIN"/>
    <property type="match status" value="1"/>
</dbReference>
<dbReference type="EMBL" id="CM035444">
    <property type="protein sequence ID" value="KAH7277546.1"/>
    <property type="molecule type" value="Genomic_DNA"/>
</dbReference>
<dbReference type="InterPro" id="IPR046960">
    <property type="entry name" value="PPR_At4g14850-like_plant"/>
</dbReference>
<evidence type="ECO:0000313" key="3">
    <source>
        <dbReference type="EMBL" id="KAH7277541.1"/>
    </source>
</evidence>